<keyword evidence="4 6" id="KW-0456">Lyase</keyword>
<accession>A0A644XSI5</accession>
<dbReference type="NCBIfam" id="NF041359">
    <property type="entry name" value="GntG_guanitoxin"/>
    <property type="match status" value="1"/>
</dbReference>
<evidence type="ECO:0000256" key="3">
    <source>
        <dbReference type="ARBA" id="ARBA00022898"/>
    </source>
</evidence>
<dbReference type="PIRSF" id="PIRSF017617">
    <property type="entry name" value="Thr_aldolase"/>
    <property type="match status" value="1"/>
</dbReference>
<dbReference type="FunFam" id="3.40.640.10:FF:000030">
    <property type="entry name" value="Low-specificity L-threonine aldolase"/>
    <property type="match status" value="1"/>
</dbReference>
<evidence type="ECO:0000256" key="1">
    <source>
        <dbReference type="ARBA" id="ARBA00001933"/>
    </source>
</evidence>
<evidence type="ECO:0000313" key="6">
    <source>
        <dbReference type="EMBL" id="MPM17233.1"/>
    </source>
</evidence>
<comment type="caution">
    <text evidence="6">The sequence shown here is derived from an EMBL/GenBank/DDBJ whole genome shotgun (WGS) entry which is preliminary data.</text>
</comment>
<evidence type="ECO:0000256" key="2">
    <source>
        <dbReference type="ARBA" id="ARBA00006966"/>
    </source>
</evidence>
<keyword evidence="3" id="KW-0663">Pyridoxal phosphate</keyword>
<evidence type="ECO:0000259" key="5">
    <source>
        <dbReference type="Pfam" id="PF01212"/>
    </source>
</evidence>
<organism evidence="6">
    <name type="scientific">bioreactor metagenome</name>
    <dbReference type="NCBI Taxonomy" id="1076179"/>
    <lineage>
        <taxon>unclassified sequences</taxon>
        <taxon>metagenomes</taxon>
        <taxon>ecological metagenomes</taxon>
    </lineage>
</organism>
<comment type="similarity">
    <text evidence="2">Belongs to the threonine aldolase family.</text>
</comment>
<dbReference type="InterPro" id="IPR015421">
    <property type="entry name" value="PyrdxlP-dep_Trfase_major"/>
</dbReference>
<dbReference type="Gene3D" id="3.90.1150.10">
    <property type="entry name" value="Aspartate Aminotransferase, domain 1"/>
    <property type="match status" value="1"/>
</dbReference>
<dbReference type="CDD" id="cd06502">
    <property type="entry name" value="TA_like"/>
    <property type="match status" value="1"/>
</dbReference>
<protein>
    <submittedName>
        <fullName evidence="6">L-allo-threonine aldolase</fullName>
        <ecNumber evidence="6">4.1.2.49</ecNumber>
    </submittedName>
</protein>
<dbReference type="PANTHER" id="PTHR48097">
    <property type="entry name" value="L-THREONINE ALDOLASE-RELATED"/>
    <property type="match status" value="1"/>
</dbReference>
<dbReference type="InterPro" id="IPR001597">
    <property type="entry name" value="ArAA_b-elim_lyase/Thr_aldolase"/>
</dbReference>
<dbReference type="EMBL" id="VSSQ01002759">
    <property type="protein sequence ID" value="MPM17233.1"/>
    <property type="molecule type" value="Genomic_DNA"/>
</dbReference>
<feature type="domain" description="Aromatic amino acid beta-eliminating lyase/threonine aldolase" evidence="5">
    <location>
        <begin position="6"/>
        <end position="288"/>
    </location>
</feature>
<dbReference type="GO" id="GO:0008732">
    <property type="term" value="F:L-allo-threonine aldolase activity"/>
    <property type="evidence" value="ECO:0007669"/>
    <property type="project" value="UniProtKB-EC"/>
</dbReference>
<dbReference type="InterPro" id="IPR023603">
    <property type="entry name" value="Low_specificity_L-TA-like"/>
</dbReference>
<name>A0A644XSI5_9ZZZZ</name>
<dbReference type="GO" id="GO:0006567">
    <property type="term" value="P:L-threonine catabolic process"/>
    <property type="evidence" value="ECO:0007669"/>
    <property type="project" value="TreeGrafter"/>
</dbReference>
<dbReference type="InterPro" id="IPR015424">
    <property type="entry name" value="PyrdxlP-dep_Trfase"/>
</dbReference>
<dbReference type="Gene3D" id="3.40.640.10">
    <property type="entry name" value="Type I PLP-dependent aspartate aminotransferase-like (Major domain)"/>
    <property type="match status" value="1"/>
</dbReference>
<proteinExistence type="inferred from homology"/>
<dbReference type="InterPro" id="IPR015422">
    <property type="entry name" value="PyrdxlP-dep_Trfase_small"/>
</dbReference>
<dbReference type="AlphaFoldDB" id="A0A644XSI5"/>
<dbReference type="GO" id="GO:0005829">
    <property type="term" value="C:cytosol"/>
    <property type="evidence" value="ECO:0007669"/>
    <property type="project" value="TreeGrafter"/>
</dbReference>
<comment type="cofactor">
    <cofactor evidence="1">
        <name>pyridoxal 5'-phosphate</name>
        <dbReference type="ChEBI" id="CHEBI:597326"/>
    </cofactor>
</comment>
<dbReference type="NCBIfam" id="NF007825">
    <property type="entry name" value="PRK10534.1"/>
    <property type="match status" value="1"/>
</dbReference>
<gene>
    <name evidence="6" type="primary">ltaA_6</name>
    <name evidence="6" type="ORF">SDC9_63621</name>
</gene>
<dbReference type="PANTHER" id="PTHR48097:SF9">
    <property type="entry name" value="L-THREONINE ALDOLASE"/>
    <property type="match status" value="1"/>
</dbReference>
<dbReference type="EC" id="4.1.2.49" evidence="6"/>
<sequence>MKNFIDLRSDTVTKQPEFMKEAMFKAEVGDDVYGDDPTIIKLENLAAEIIGKEAALFVPSGTFGNQLALFTHCKRGSEVILADSNHIIAHEVGASSIIAGVQLRSIDSNNGVIKTNEIEKRIRFEDEDIHFPSTSLICVENAHSSGNVLSLGEMDEIYTVAKKYNLPVHLDGARVSNASASLNVDVKEITKYCDSIMFCLSKGLCAPVGSILAGSKEFIAKARKKRKLMGGGLRQAGFLAAAGIVALNDMTKRLNEDHENAKLLASELNKLPEINVNLDNVKINMVFFSFKDNSIDTKNLVKFFLENNIKINDAENGLMRFVTHYWVTKEDIYKIVSVLKSFLYEQ</sequence>
<dbReference type="GO" id="GO:0006545">
    <property type="term" value="P:glycine biosynthetic process"/>
    <property type="evidence" value="ECO:0007669"/>
    <property type="project" value="TreeGrafter"/>
</dbReference>
<reference evidence="6" key="1">
    <citation type="submission" date="2019-08" db="EMBL/GenBank/DDBJ databases">
        <authorList>
            <person name="Kucharzyk K."/>
            <person name="Murdoch R.W."/>
            <person name="Higgins S."/>
            <person name="Loffler F."/>
        </authorList>
    </citation>
    <scope>NUCLEOTIDE SEQUENCE</scope>
</reference>
<evidence type="ECO:0000256" key="4">
    <source>
        <dbReference type="ARBA" id="ARBA00023239"/>
    </source>
</evidence>
<dbReference type="Pfam" id="PF01212">
    <property type="entry name" value="Beta_elim_lyase"/>
    <property type="match status" value="1"/>
</dbReference>
<dbReference type="FunFam" id="3.90.1150.10:FF:000041">
    <property type="entry name" value="Low-specificity L-threonine aldolase"/>
    <property type="match status" value="1"/>
</dbReference>
<dbReference type="SUPFAM" id="SSF53383">
    <property type="entry name" value="PLP-dependent transferases"/>
    <property type="match status" value="1"/>
</dbReference>